<sequence>MGQLYKFHEMEADQDLRDKAAHFKYLLEQMSTLGREMKNIIRQELEHSSGEIIKEINEAILQHQMKNEATISEQLVAMDSAAPQYTHYINNMNKQYVTLYYKEKEIQI</sequence>
<evidence type="ECO:0000313" key="2">
    <source>
        <dbReference type="Proteomes" id="UP000626844"/>
    </source>
</evidence>
<dbReference type="RefSeq" id="WP_191156724.1">
    <property type="nucleotide sequence ID" value="NZ_JACXAI010000005.1"/>
</dbReference>
<dbReference type="AlphaFoldDB" id="A0A926RWN8"/>
<name>A0A926RWN8_9BACI</name>
<protein>
    <submittedName>
        <fullName evidence="1">Uncharacterized protein</fullName>
    </submittedName>
</protein>
<dbReference type="EMBL" id="JACXAI010000005">
    <property type="protein sequence ID" value="MBD1379775.1"/>
    <property type="molecule type" value="Genomic_DNA"/>
</dbReference>
<organism evidence="1 2">
    <name type="scientific">Metabacillus arenae</name>
    <dbReference type="NCBI Taxonomy" id="2771434"/>
    <lineage>
        <taxon>Bacteria</taxon>
        <taxon>Bacillati</taxon>
        <taxon>Bacillota</taxon>
        <taxon>Bacilli</taxon>
        <taxon>Bacillales</taxon>
        <taxon>Bacillaceae</taxon>
        <taxon>Metabacillus</taxon>
    </lineage>
</organism>
<dbReference type="Proteomes" id="UP000626844">
    <property type="component" value="Unassembled WGS sequence"/>
</dbReference>
<accession>A0A926RWN8</accession>
<comment type="caution">
    <text evidence="1">The sequence shown here is derived from an EMBL/GenBank/DDBJ whole genome shotgun (WGS) entry which is preliminary data.</text>
</comment>
<reference evidence="1" key="1">
    <citation type="submission" date="2020-09" db="EMBL/GenBank/DDBJ databases">
        <title>A novel bacterium of genus Bacillus, isolated from South China Sea.</title>
        <authorList>
            <person name="Huang H."/>
            <person name="Mo K."/>
            <person name="Hu Y."/>
        </authorList>
    </citation>
    <scope>NUCLEOTIDE SEQUENCE</scope>
    <source>
        <strain evidence="1">IB182487</strain>
    </source>
</reference>
<keyword evidence="2" id="KW-1185">Reference proteome</keyword>
<evidence type="ECO:0000313" key="1">
    <source>
        <dbReference type="EMBL" id="MBD1379775.1"/>
    </source>
</evidence>
<proteinExistence type="predicted"/>
<gene>
    <name evidence="1" type="ORF">IC621_05980</name>
</gene>